<name>A0AAE3E1F1_9FIRM</name>
<reference evidence="2 3" key="1">
    <citation type="submission" date="2021-10" db="EMBL/GenBank/DDBJ databases">
        <title>Anaerobic single-cell dispensing facilitates the cultivation of human gut bacteria.</title>
        <authorList>
            <person name="Afrizal A."/>
        </authorList>
    </citation>
    <scope>NUCLEOTIDE SEQUENCE [LARGE SCALE GENOMIC DNA]</scope>
    <source>
        <strain evidence="2 3">CLA-AA-H232</strain>
    </source>
</reference>
<dbReference type="Proteomes" id="UP001198242">
    <property type="component" value="Unassembled WGS sequence"/>
</dbReference>
<evidence type="ECO:0000313" key="2">
    <source>
        <dbReference type="EMBL" id="MCC2211878.1"/>
    </source>
</evidence>
<accession>A0AAE3E1F1</accession>
<dbReference type="EMBL" id="JAJEQM010000036">
    <property type="protein sequence ID" value="MCC2211878.1"/>
    <property type="molecule type" value="Genomic_DNA"/>
</dbReference>
<dbReference type="AlphaFoldDB" id="A0AAE3E1F1"/>
<sequence length="560" mass="63108">MKLKKFITLGLAAVMATSAIGTNAIAADSDNEIVYSYADENNNIINITQSDLDAEHWNKEALGDTAPAIYENFPMKMTGYTNDFSELSLDIVYMKKLEDMDKVSLTITDLNDGNIVYNSLLTEESFYSPVLDEKGQYDVELTEVIDGQTTNYKRIVCVKKEDAEMPSYVTNPSENNNDIVLIANTNDLRCGETTDDDGKIIVNPQIAKYTPIHANEFKDYCNSLPDGNIYRVFTISDNRQYAGFFSKDYGDNIYNLTIETYTESDFYAPSEMSLPSVSISDIQNKASELRISDSSFRLKESSSSGKYAVYEVYLPDSYVGSTDKNGQFRITVTGTSKIAMKLWSHTKKNTTPTALRTYTSSNNENSTYVDIRTSDYQKTADFISFYVMVYFTSAVDGYGMINVEPINGYEDDVNGSINDAYNGIQGDQYTQGNNYRELNNTEFYLTDAWDVDAFCMDYWGTDSKIYKIEIRNRSLSDQAKLERGEKANGGKAKYLTLWSADVKDTVVNWNSTTVYTIPKNTDMVIYCDPTYQGEKIISVNSVSTGSTSADYYQLSYKIMQ</sequence>
<proteinExistence type="predicted"/>
<keyword evidence="1" id="KW-0732">Signal</keyword>
<comment type="caution">
    <text evidence="2">The sequence shown here is derived from an EMBL/GenBank/DDBJ whole genome shotgun (WGS) entry which is preliminary data.</text>
</comment>
<dbReference type="RefSeq" id="WP_308457237.1">
    <property type="nucleotide sequence ID" value="NZ_JAJEQM010000036.1"/>
</dbReference>
<feature type="signal peptide" evidence="1">
    <location>
        <begin position="1"/>
        <end position="26"/>
    </location>
</feature>
<protein>
    <submittedName>
        <fullName evidence="2">Uncharacterized protein</fullName>
    </submittedName>
</protein>
<gene>
    <name evidence="2" type="ORF">LKE05_13920</name>
</gene>
<keyword evidence="3" id="KW-1185">Reference proteome</keyword>
<feature type="chain" id="PRO_5042002260" evidence="1">
    <location>
        <begin position="27"/>
        <end position="560"/>
    </location>
</feature>
<organism evidence="2 3">
    <name type="scientific">Hominilimicola fabiformis</name>
    <dbReference type="NCBI Taxonomy" id="2885356"/>
    <lineage>
        <taxon>Bacteria</taxon>
        <taxon>Bacillati</taxon>
        <taxon>Bacillota</taxon>
        <taxon>Clostridia</taxon>
        <taxon>Eubacteriales</taxon>
        <taxon>Oscillospiraceae</taxon>
        <taxon>Hominilimicola</taxon>
    </lineage>
</organism>
<evidence type="ECO:0000256" key="1">
    <source>
        <dbReference type="SAM" id="SignalP"/>
    </source>
</evidence>
<evidence type="ECO:0000313" key="3">
    <source>
        <dbReference type="Proteomes" id="UP001198242"/>
    </source>
</evidence>